<reference evidence="3" key="1">
    <citation type="journal article" date="2020" name="Stud. Mycol.">
        <title>101 Dothideomycetes genomes: a test case for predicting lifestyles and emergence of pathogens.</title>
        <authorList>
            <person name="Haridas S."/>
            <person name="Albert R."/>
            <person name="Binder M."/>
            <person name="Bloem J."/>
            <person name="Labutti K."/>
            <person name="Salamov A."/>
            <person name="Andreopoulos B."/>
            <person name="Baker S."/>
            <person name="Barry K."/>
            <person name="Bills G."/>
            <person name="Bluhm B."/>
            <person name="Cannon C."/>
            <person name="Castanera R."/>
            <person name="Culley D."/>
            <person name="Daum C."/>
            <person name="Ezra D."/>
            <person name="Gonzalez J."/>
            <person name="Henrissat B."/>
            <person name="Kuo A."/>
            <person name="Liang C."/>
            <person name="Lipzen A."/>
            <person name="Lutzoni F."/>
            <person name="Magnuson J."/>
            <person name="Mondo S."/>
            <person name="Nolan M."/>
            <person name="Ohm R."/>
            <person name="Pangilinan J."/>
            <person name="Park H.-J."/>
            <person name="Ramirez L."/>
            <person name="Alfaro M."/>
            <person name="Sun H."/>
            <person name="Tritt A."/>
            <person name="Yoshinaga Y."/>
            <person name="Zwiers L.-H."/>
            <person name="Turgeon B."/>
            <person name="Goodwin S."/>
            <person name="Spatafora J."/>
            <person name="Crous P."/>
            <person name="Grigoriev I."/>
        </authorList>
    </citation>
    <scope>NUCLEOTIDE SEQUENCE</scope>
    <source>
        <strain evidence="3">CBS 133067</strain>
    </source>
</reference>
<accession>A0A9P4I397</accession>
<dbReference type="OrthoDB" id="284184at2759"/>
<dbReference type="InterPro" id="IPR051340">
    <property type="entry name" value="Haloalkane_dehalogenase"/>
</dbReference>
<proteinExistence type="predicted"/>
<organism evidence="3 4">
    <name type="scientific">Rhizodiscina lignyota</name>
    <dbReference type="NCBI Taxonomy" id="1504668"/>
    <lineage>
        <taxon>Eukaryota</taxon>
        <taxon>Fungi</taxon>
        <taxon>Dikarya</taxon>
        <taxon>Ascomycota</taxon>
        <taxon>Pezizomycotina</taxon>
        <taxon>Dothideomycetes</taxon>
        <taxon>Pleosporomycetidae</taxon>
        <taxon>Aulographales</taxon>
        <taxon>Rhizodiscinaceae</taxon>
        <taxon>Rhizodiscina</taxon>
    </lineage>
</organism>
<sequence length="274" mass="31228">MVDKVKVFYREAGQPSSPVVLLLHGFPASSFQYRDLMPILAQKYRVIAPDLPGFGFTEAPEDFKYTFDNLSNTVAAFLDTLNIKRFAVYIFDYGAPTAFRLALKRPDAITAIVTQNGNAYEEGLGEFWEVVKKYWKSGSEEDGKALAPTFDFFKWQYVHGAPDPDSVPPETYNLDWALVQRPGQGEIQLGLFYDYRTNVELYPKFQEWMRNSQVPLLAVWGKNDPFFIPPGAEAYKRDLPNAIVKFVDGPHFALETHLEDISHEMLDFLAGVKF</sequence>
<dbReference type="PRINTS" id="PR00412">
    <property type="entry name" value="EPOXHYDRLASE"/>
</dbReference>
<dbReference type="Proteomes" id="UP000799772">
    <property type="component" value="Unassembled WGS sequence"/>
</dbReference>
<comment type="caution">
    <text evidence="3">The sequence shown here is derived from an EMBL/GenBank/DDBJ whole genome shotgun (WGS) entry which is preliminary data.</text>
</comment>
<keyword evidence="4" id="KW-1185">Reference proteome</keyword>
<evidence type="ECO:0000259" key="2">
    <source>
        <dbReference type="Pfam" id="PF00561"/>
    </source>
</evidence>
<gene>
    <name evidence="3" type="ORF">NA57DRAFT_46988</name>
</gene>
<dbReference type="InterPro" id="IPR000639">
    <property type="entry name" value="Epox_hydrolase-like"/>
</dbReference>
<evidence type="ECO:0000313" key="4">
    <source>
        <dbReference type="Proteomes" id="UP000799772"/>
    </source>
</evidence>
<dbReference type="PANTHER" id="PTHR42977:SF3">
    <property type="entry name" value="AB HYDROLASE-1 DOMAIN-CONTAINING PROTEIN"/>
    <property type="match status" value="1"/>
</dbReference>
<dbReference type="Pfam" id="PF00561">
    <property type="entry name" value="Abhydrolase_1"/>
    <property type="match status" value="1"/>
</dbReference>
<dbReference type="EMBL" id="ML978135">
    <property type="protein sequence ID" value="KAF2094190.1"/>
    <property type="molecule type" value="Genomic_DNA"/>
</dbReference>
<dbReference type="InterPro" id="IPR000073">
    <property type="entry name" value="AB_hydrolase_1"/>
</dbReference>
<dbReference type="Gene3D" id="3.40.50.1820">
    <property type="entry name" value="alpha/beta hydrolase"/>
    <property type="match status" value="1"/>
</dbReference>
<dbReference type="PRINTS" id="PR00111">
    <property type="entry name" value="ABHYDROLASE"/>
</dbReference>
<feature type="domain" description="AB hydrolase-1" evidence="2">
    <location>
        <begin position="18"/>
        <end position="257"/>
    </location>
</feature>
<keyword evidence="1 3" id="KW-0378">Hydrolase</keyword>
<dbReference type="InterPro" id="IPR029058">
    <property type="entry name" value="AB_hydrolase_fold"/>
</dbReference>
<dbReference type="PANTHER" id="PTHR42977">
    <property type="entry name" value="HYDROLASE-RELATED"/>
    <property type="match status" value="1"/>
</dbReference>
<dbReference type="SUPFAM" id="SSF53474">
    <property type="entry name" value="alpha/beta-Hydrolases"/>
    <property type="match status" value="1"/>
</dbReference>
<dbReference type="AlphaFoldDB" id="A0A9P4I397"/>
<protein>
    <submittedName>
        <fullName evidence="3">Alpha/beta hydrolase fold protein</fullName>
    </submittedName>
</protein>
<evidence type="ECO:0000313" key="3">
    <source>
        <dbReference type="EMBL" id="KAF2094190.1"/>
    </source>
</evidence>
<name>A0A9P4I397_9PEZI</name>
<dbReference type="GO" id="GO:0004301">
    <property type="term" value="F:epoxide hydrolase activity"/>
    <property type="evidence" value="ECO:0007669"/>
    <property type="project" value="TreeGrafter"/>
</dbReference>
<evidence type="ECO:0000256" key="1">
    <source>
        <dbReference type="ARBA" id="ARBA00022801"/>
    </source>
</evidence>